<evidence type="ECO:0000259" key="4">
    <source>
        <dbReference type="Pfam" id="PF16375"/>
    </source>
</evidence>
<keyword evidence="2" id="KW-0732">Signal</keyword>
<evidence type="ECO:0000259" key="6">
    <source>
        <dbReference type="Pfam" id="PF20736"/>
    </source>
</evidence>
<proteinExistence type="predicted"/>
<dbReference type="Pfam" id="PF16375">
    <property type="entry name" value="DUF4986"/>
    <property type="match status" value="1"/>
</dbReference>
<evidence type="ECO:0000256" key="2">
    <source>
        <dbReference type="SAM" id="SignalP"/>
    </source>
</evidence>
<feature type="signal peptide" evidence="2">
    <location>
        <begin position="1"/>
        <end position="22"/>
    </location>
</feature>
<evidence type="ECO:0000313" key="7">
    <source>
        <dbReference type="EMBL" id="SEV99955.1"/>
    </source>
</evidence>
<dbReference type="EMBL" id="FOIQ01000002">
    <property type="protein sequence ID" value="SEV99955.1"/>
    <property type="molecule type" value="Genomic_DNA"/>
</dbReference>
<dbReference type="InterPro" id="IPR046544">
    <property type="entry name" value="GH146_SB_dom"/>
</dbReference>
<dbReference type="Pfam" id="PF07944">
    <property type="entry name" value="Beta-AFase-like_GH127_cat"/>
    <property type="match status" value="1"/>
</dbReference>
<feature type="domain" description="Non-reducing end beta-L-arabinofuranosidase-like GH127 middle" evidence="6">
    <location>
        <begin position="426"/>
        <end position="533"/>
    </location>
</feature>
<dbReference type="PANTHER" id="PTHR31151:SF0">
    <property type="entry name" value="PROLINE-TRNA LIGASE (DUF1680)"/>
    <property type="match status" value="1"/>
</dbReference>
<dbReference type="InterPro" id="IPR012878">
    <property type="entry name" value="Beta-AFase-like_GH127_cat"/>
</dbReference>
<dbReference type="Pfam" id="PF20736">
    <property type="entry name" value="Glyco_hydro127M"/>
    <property type="match status" value="1"/>
</dbReference>
<evidence type="ECO:0000259" key="3">
    <source>
        <dbReference type="Pfam" id="PF07944"/>
    </source>
</evidence>
<organism evidence="7 8">
    <name type="scientific">Prevotella aff. ruminicola Tc2-24</name>
    <dbReference type="NCBI Taxonomy" id="81582"/>
    <lineage>
        <taxon>Bacteria</taxon>
        <taxon>Pseudomonadati</taxon>
        <taxon>Bacteroidota</taxon>
        <taxon>Bacteroidia</taxon>
        <taxon>Bacteroidales</taxon>
        <taxon>Prevotellaceae</taxon>
        <taxon>Prevotella</taxon>
    </lineage>
</organism>
<dbReference type="InterPro" id="IPR008928">
    <property type="entry name" value="6-hairpin_glycosidase_sf"/>
</dbReference>
<gene>
    <name evidence="7" type="ORF">SAMN04487850_1195</name>
</gene>
<dbReference type="InterPro" id="IPR032275">
    <property type="entry name" value="DUF4986"/>
</dbReference>
<dbReference type="Pfam" id="PF20620">
    <property type="entry name" value="DUF6805"/>
    <property type="match status" value="1"/>
</dbReference>
<sequence>MMLVGRFSFTVMMLLSVGSIQAQNRLYADEFPLGDITLLEGPLKAARDLNIKTLLQYDCDRLLAPYLKEAGLTPKAESYPNWDSLDGHVGGHYLTAMAINAATGDEVCRERMMYFISELQRCADAHAKNHPDWGKGYVGGVPGSDRIWSAYKKGDFNAYNSAWVPFYNIHKMYAGLRDAWVYCGNEQAKKLFLGFCDWAIDLTVGLSDAQVEQTLHTEHGGMNEVLADAYAITGDRKYLDVAKRFSHRRLLIPLSQRQDCLDNMHANTQVPKVVGFERIAELSADEAYHDASIYFWDIVTGERSLAFGGNSRREHFPSKEACMDFINDIDGPETCNTNNMLKLTEELHRRNPEARFADYYELATFNHILSSQHPEHGGYVYFTPARPRHYRNYSAPNEAMWCCVGTGMENHGKYGQFIYTHVGDALYVNLFVNSELTWKEKGLTLRQETTFPYAETSRITITEVGHHRSTSSLGSSKNSQFSLLVRYPGWVKPGSFEVKVNGKPVSIITGPSSYVAINRQWKKGDVVDITFPMHNSVKYLPNQPQYIALMHGPIMLAMKTGTEDLDHLIADDSRFGQYASGKKLPINEAPILINNNLEDFANDLEPIVGKPLHFTLTTKMENGIRNEIQPFFEIHDARYMMYWLALSEDSYKSYLDNLAKQEQERQALEARTVDQVQPGEQQPESDHFMETDRSQVGNTNDIFFRDASDGHYFSYLMKTGGQTDLSLRLKYWGVGEWKSHEFDILVDDVLVKEVNNTGKYRISEFKYETYPVPAELLKDKKQVRVKFVAKPHKQIGEIYEVRLVKGEE</sequence>
<dbReference type="PANTHER" id="PTHR31151">
    <property type="entry name" value="PROLINE-TRNA LIGASE (DUF1680)"/>
    <property type="match status" value="1"/>
</dbReference>
<evidence type="ECO:0000313" key="8">
    <source>
        <dbReference type="Proteomes" id="UP000199373"/>
    </source>
</evidence>
<dbReference type="GO" id="GO:0005975">
    <property type="term" value="P:carbohydrate metabolic process"/>
    <property type="evidence" value="ECO:0007669"/>
    <property type="project" value="InterPro"/>
</dbReference>
<dbReference type="AlphaFoldDB" id="A0A1I0NFK2"/>
<feature type="domain" description="DUF4986" evidence="4">
    <location>
        <begin position="561"/>
        <end position="643"/>
    </location>
</feature>
<name>A0A1I0NFK2_9BACT</name>
<evidence type="ECO:0000256" key="1">
    <source>
        <dbReference type="SAM" id="Coils"/>
    </source>
</evidence>
<feature type="chain" id="PRO_5011475066" evidence="2">
    <location>
        <begin position="23"/>
        <end position="808"/>
    </location>
</feature>
<feature type="domain" description="Non-reducing end beta-L-arabinofuranosidase-like GH127 catalytic" evidence="3">
    <location>
        <begin position="36"/>
        <end position="415"/>
    </location>
</feature>
<keyword evidence="1" id="KW-0175">Coiled coil</keyword>
<accession>A0A1I0NFK2</accession>
<reference evidence="7 8" key="1">
    <citation type="submission" date="2016-10" db="EMBL/GenBank/DDBJ databases">
        <authorList>
            <person name="de Groot N.N."/>
        </authorList>
    </citation>
    <scope>NUCLEOTIDE SEQUENCE [LARGE SCALE GENOMIC DNA]</scope>
    <source>
        <strain evidence="7 8">TC2-24</strain>
    </source>
</reference>
<evidence type="ECO:0000259" key="5">
    <source>
        <dbReference type="Pfam" id="PF20620"/>
    </source>
</evidence>
<dbReference type="SUPFAM" id="SSF48208">
    <property type="entry name" value="Six-hairpin glycosidases"/>
    <property type="match status" value="1"/>
</dbReference>
<keyword evidence="8" id="KW-1185">Reference proteome</keyword>
<feature type="domain" description="Glycoside hydrolase GH146 substrate-binding" evidence="5">
    <location>
        <begin position="667"/>
        <end position="804"/>
    </location>
</feature>
<dbReference type="Proteomes" id="UP000199373">
    <property type="component" value="Unassembled WGS sequence"/>
</dbReference>
<protein>
    <submittedName>
        <fullName evidence="7">Uncharacterized protein</fullName>
    </submittedName>
</protein>
<feature type="coiled-coil region" evidence="1">
    <location>
        <begin position="644"/>
        <end position="671"/>
    </location>
</feature>
<dbReference type="InterPro" id="IPR049046">
    <property type="entry name" value="Beta-AFase-like_GH127_middle"/>
</dbReference>